<dbReference type="eggNOG" id="KOG0497">
    <property type="taxonomic scope" value="Eukaryota"/>
</dbReference>
<reference evidence="1" key="2">
    <citation type="submission" date="2018-05" db="EMBL/GenBank/DDBJ databases">
        <title>OmerRS3 (Oryza meridionalis Reference Sequence Version 3).</title>
        <authorList>
            <person name="Zhang J."/>
            <person name="Kudrna D."/>
            <person name="Lee S."/>
            <person name="Talag J."/>
            <person name="Welchert J."/>
            <person name="Wing R.A."/>
        </authorList>
    </citation>
    <scope>NUCLEOTIDE SEQUENCE [LARGE SCALE GENOMIC DNA]</scope>
    <source>
        <strain evidence="1">cv. OR44</strain>
    </source>
</reference>
<dbReference type="GO" id="GO:0016104">
    <property type="term" value="P:triterpenoid biosynthetic process"/>
    <property type="evidence" value="ECO:0007669"/>
    <property type="project" value="InterPro"/>
</dbReference>
<dbReference type="SUPFAM" id="SSF48239">
    <property type="entry name" value="Terpenoid cyclases/Protein prenyltransferases"/>
    <property type="match status" value="1"/>
</dbReference>
<evidence type="ECO:0000313" key="2">
    <source>
        <dbReference type="Proteomes" id="UP000008021"/>
    </source>
</evidence>
<dbReference type="AlphaFoldDB" id="A0A0E0CFD1"/>
<dbReference type="PANTHER" id="PTHR11764">
    <property type="entry name" value="TERPENE CYCLASE/MUTASE FAMILY MEMBER"/>
    <property type="match status" value="1"/>
</dbReference>
<protein>
    <submittedName>
        <fullName evidence="1">Uncharacterized protein</fullName>
    </submittedName>
</protein>
<reference evidence="1" key="1">
    <citation type="submission" date="2015-04" db="UniProtKB">
        <authorList>
            <consortium name="EnsemblPlants"/>
        </authorList>
    </citation>
    <scope>IDENTIFICATION</scope>
</reference>
<evidence type="ECO:0000313" key="1">
    <source>
        <dbReference type="EnsemblPlants" id="OMERI02G03970.1"/>
    </source>
</evidence>
<dbReference type="InterPro" id="IPR008930">
    <property type="entry name" value="Terpenoid_cyclase/PrenylTrfase"/>
</dbReference>
<dbReference type="STRING" id="40149.A0A0E0CFD1"/>
<dbReference type="Gramene" id="OMERI02G03970.1">
    <property type="protein sequence ID" value="OMERI02G03970.1"/>
    <property type="gene ID" value="OMERI02G03970"/>
</dbReference>
<dbReference type="EnsemblPlants" id="OMERI02G03970.1">
    <property type="protein sequence ID" value="OMERI02G03970.1"/>
    <property type="gene ID" value="OMERI02G03970"/>
</dbReference>
<sequence>MSGLESTPSFQSYGSPHSSFLFIQACKFWGPTRMVYLPMAYLYGKKFVGPITQTILALREEIYTAHYCTIDWAQARIACAEEDLVCPRTLLQYAVWSWLYRWVEPVLSSWAMNKLRERALDTLMEHIHYEDDNSHFLCLCPINKVRTSAPAPFKKSKI</sequence>
<dbReference type="GO" id="GO:0005811">
    <property type="term" value="C:lipid droplet"/>
    <property type="evidence" value="ECO:0007669"/>
    <property type="project" value="InterPro"/>
</dbReference>
<keyword evidence="2" id="KW-1185">Reference proteome</keyword>
<accession>A0A0E0CFD1</accession>
<dbReference type="PANTHER" id="PTHR11764:SF14">
    <property type="entry name" value="OS02G0140200 PROTEIN"/>
    <property type="match status" value="1"/>
</dbReference>
<name>A0A0E0CFD1_9ORYZ</name>
<dbReference type="HOGENOM" id="CLU_1672079_0_0_1"/>
<dbReference type="GO" id="GO:0016866">
    <property type="term" value="F:intramolecular transferase activity"/>
    <property type="evidence" value="ECO:0007669"/>
    <property type="project" value="InterPro"/>
</dbReference>
<dbReference type="InterPro" id="IPR018333">
    <property type="entry name" value="Squalene_cyclase"/>
</dbReference>
<organism evidence="1">
    <name type="scientific">Oryza meridionalis</name>
    <dbReference type="NCBI Taxonomy" id="40149"/>
    <lineage>
        <taxon>Eukaryota</taxon>
        <taxon>Viridiplantae</taxon>
        <taxon>Streptophyta</taxon>
        <taxon>Embryophyta</taxon>
        <taxon>Tracheophyta</taxon>
        <taxon>Spermatophyta</taxon>
        <taxon>Magnoliopsida</taxon>
        <taxon>Liliopsida</taxon>
        <taxon>Poales</taxon>
        <taxon>Poaceae</taxon>
        <taxon>BOP clade</taxon>
        <taxon>Oryzoideae</taxon>
        <taxon>Oryzeae</taxon>
        <taxon>Oryzinae</taxon>
        <taxon>Oryza</taxon>
    </lineage>
</organism>
<proteinExistence type="predicted"/>
<dbReference type="Gene3D" id="1.50.10.20">
    <property type="match status" value="1"/>
</dbReference>
<dbReference type="Proteomes" id="UP000008021">
    <property type="component" value="Chromosome 2"/>
</dbReference>